<dbReference type="AlphaFoldDB" id="A0A6A4LRB2"/>
<comment type="caution">
    <text evidence="1">The sequence shown here is derived from an EMBL/GenBank/DDBJ whole genome shotgun (WGS) entry which is preliminary data.</text>
</comment>
<keyword evidence="2" id="KW-1185">Reference proteome</keyword>
<sequence>MILQRSSSDLKLKAYVLFPQAEIETSSLGAGVFVSRKKPGRTRRGKMIGHSVLVTGHNCTQGGEADLVLIFGNSLKLFDIDAKFGMKLPTFHVFGIMVGALDNAIYTYLACDIGFGVHGSDAPTKASNLSHHAPLPGRSQEEDQRAYFNPSAFYICRKIKTEYERAAKLKVKRTQGLRDSEGSHRGFKGVLVELADAMLKGFVYSRRF</sequence>
<dbReference type="EMBL" id="QEFC01001537">
    <property type="protein sequence ID" value="KAE9457087.1"/>
    <property type="molecule type" value="Genomic_DNA"/>
</dbReference>
<reference evidence="1 2" key="1">
    <citation type="journal article" date="2019" name="Genome Biol. Evol.">
        <title>The Rhododendron genome and chromosomal organization provide insight into shared whole-genome duplications across the heath family (Ericaceae).</title>
        <authorList>
            <person name="Soza V.L."/>
            <person name="Lindsley D."/>
            <person name="Waalkes A."/>
            <person name="Ramage E."/>
            <person name="Patwardhan R.P."/>
            <person name="Burton J.N."/>
            <person name="Adey A."/>
            <person name="Kumar A."/>
            <person name="Qiu R."/>
            <person name="Shendure J."/>
            <person name="Hall B."/>
        </authorList>
    </citation>
    <scope>NUCLEOTIDE SEQUENCE [LARGE SCALE GENOMIC DNA]</scope>
    <source>
        <strain evidence="1">RSF 1966-606</strain>
    </source>
</reference>
<feature type="non-terminal residue" evidence="1">
    <location>
        <position position="1"/>
    </location>
</feature>
<evidence type="ECO:0000313" key="2">
    <source>
        <dbReference type="Proteomes" id="UP000428333"/>
    </source>
</evidence>
<protein>
    <submittedName>
        <fullName evidence="1">Uncharacterized protein</fullName>
    </submittedName>
</protein>
<gene>
    <name evidence="1" type="ORF">C3L33_11013</name>
</gene>
<proteinExistence type="predicted"/>
<dbReference type="OrthoDB" id="10552309at2759"/>
<dbReference type="Proteomes" id="UP000428333">
    <property type="component" value="Linkage Group LG06"/>
</dbReference>
<evidence type="ECO:0000313" key="1">
    <source>
        <dbReference type="EMBL" id="KAE9457087.1"/>
    </source>
</evidence>
<organism evidence="1 2">
    <name type="scientific">Rhododendron williamsianum</name>
    <dbReference type="NCBI Taxonomy" id="262921"/>
    <lineage>
        <taxon>Eukaryota</taxon>
        <taxon>Viridiplantae</taxon>
        <taxon>Streptophyta</taxon>
        <taxon>Embryophyta</taxon>
        <taxon>Tracheophyta</taxon>
        <taxon>Spermatophyta</taxon>
        <taxon>Magnoliopsida</taxon>
        <taxon>eudicotyledons</taxon>
        <taxon>Gunneridae</taxon>
        <taxon>Pentapetalae</taxon>
        <taxon>asterids</taxon>
        <taxon>Ericales</taxon>
        <taxon>Ericaceae</taxon>
        <taxon>Ericoideae</taxon>
        <taxon>Rhodoreae</taxon>
        <taxon>Rhododendron</taxon>
    </lineage>
</organism>
<name>A0A6A4LRB2_9ERIC</name>
<accession>A0A6A4LRB2</accession>